<gene>
    <name evidence="1" type="ORF">A2678_01525</name>
</gene>
<reference evidence="1 2" key="1">
    <citation type="journal article" date="2016" name="Nat. Commun.">
        <title>Thousands of microbial genomes shed light on interconnected biogeochemical processes in an aquifer system.</title>
        <authorList>
            <person name="Anantharaman K."/>
            <person name="Brown C.T."/>
            <person name="Hug L.A."/>
            <person name="Sharon I."/>
            <person name="Castelle C.J."/>
            <person name="Probst A.J."/>
            <person name="Thomas B.C."/>
            <person name="Singh A."/>
            <person name="Wilkins M.J."/>
            <person name="Karaoz U."/>
            <person name="Brodie E.L."/>
            <person name="Williams K.H."/>
            <person name="Hubbard S.S."/>
            <person name="Banfield J.F."/>
        </authorList>
    </citation>
    <scope>NUCLEOTIDE SEQUENCE [LARGE SCALE GENOMIC DNA]</scope>
</reference>
<evidence type="ECO:0000313" key="2">
    <source>
        <dbReference type="Proteomes" id="UP000178815"/>
    </source>
</evidence>
<proteinExistence type="predicted"/>
<accession>A0A1F6CG85</accession>
<dbReference type="EMBL" id="MFKU01000016">
    <property type="protein sequence ID" value="OGG48246.1"/>
    <property type="molecule type" value="Genomic_DNA"/>
</dbReference>
<dbReference type="AlphaFoldDB" id="A0A1F6CG85"/>
<dbReference type="STRING" id="1798481.A2678_01525"/>
<evidence type="ECO:0000313" key="1">
    <source>
        <dbReference type="EMBL" id="OGG48246.1"/>
    </source>
</evidence>
<dbReference type="Proteomes" id="UP000178815">
    <property type="component" value="Unassembled WGS sequence"/>
</dbReference>
<organism evidence="1 2">
    <name type="scientific">Candidatus Kaiserbacteria bacterium RIFCSPHIGHO2_01_FULL_53_31</name>
    <dbReference type="NCBI Taxonomy" id="1798481"/>
    <lineage>
        <taxon>Bacteria</taxon>
        <taxon>Candidatus Kaiseribacteriota</taxon>
    </lineage>
</organism>
<sequence>MNSSRNTIGEAQIVVLGSKPNAALPAVAVPFVLTANNACELGVLYRQKYGSKIIAFVPIEELRNREHIQDSFKKSHPDEVVLLSATGTDREFVRTLGLTDVVITIINFRARNQLMWRALGIRIILVMMERLWFRGLKYLLLDAVPDFFGKRDMLWLSGSTGLDATFYALQHFPEAREVISSGIGLQEGTHFSGSGQFTSKTAKADRTTMKYWPYSRRKHLSTTDDALHSIGKVPKWQSGTTFFA</sequence>
<protein>
    <submittedName>
        <fullName evidence="1">Uncharacterized protein</fullName>
    </submittedName>
</protein>
<name>A0A1F6CG85_9BACT</name>
<comment type="caution">
    <text evidence="1">The sequence shown here is derived from an EMBL/GenBank/DDBJ whole genome shotgun (WGS) entry which is preliminary data.</text>
</comment>